<dbReference type="GO" id="GO:0006047">
    <property type="term" value="P:UDP-N-acetylglucosamine metabolic process"/>
    <property type="evidence" value="ECO:0007669"/>
    <property type="project" value="TreeGrafter"/>
</dbReference>
<evidence type="ECO:0000256" key="4">
    <source>
        <dbReference type="ARBA" id="ARBA00022576"/>
    </source>
</evidence>
<dbReference type="InterPro" id="IPR046348">
    <property type="entry name" value="SIS_dom_sf"/>
</dbReference>
<dbReference type="PANTHER" id="PTHR10937:SF0">
    <property type="entry name" value="GLUTAMINE--FRUCTOSE-6-PHOSPHATE TRANSAMINASE (ISOMERIZING)"/>
    <property type="match status" value="1"/>
</dbReference>
<dbReference type="InterPro" id="IPR047084">
    <property type="entry name" value="GFAT_N"/>
</dbReference>
<dbReference type="InterPro" id="IPR035490">
    <property type="entry name" value="GlmS/FrlB_SIS"/>
</dbReference>
<evidence type="ECO:0000256" key="1">
    <source>
        <dbReference type="ARBA" id="ARBA00001031"/>
    </source>
</evidence>
<feature type="domain" description="Glutamine amidotransferase type-2" evidence="8">
    <location>
        <begin position="2"/>
        <end position="218"/>
    </location>
</feature>
<dbReference type="EMBL" id="LCKQ01000017">
    <property type="protein sequence ID" value="KKU03571.1"/>
    <property type="molecule type" value="Genomic_DNA"/>
</dbReference>
<dbReference type="InterPro" id="IPR035466">
    <property type="entry name" value="GlmS/AgaS_SIS"/>
</dbReference>
<proteinExistence type="predicted"/>
<evidence type="ECO:0000256" key="2">
    <source>
        <dbReference type="ARBA" id="ARBA00012916"/>
    </source>
</evidence>
<evidence type="ECO:0000313" key="10">
    <source>
        <dbReference type="EMBL" id="KKU03571.1"/>
    </source>
</evidence>
<dbReference type="CDD" id="cd05009">
    <property type="entry name" value="SIS_GlmS_GlmD_2"/>
    <property type="match status" value="1"/>
</dbReference>
<organism evidence="10 11">
    <name type="scientific">Candidatus Woesebacteria bacterium GW2011_GWE1_45_18</name>
    <dbReference type="NCBI Taxonomy" id="1618598"/>
    <lineage>
        <taxon>Bacteria</taxon>
        <taxon>Candidatus Woeseibacteriota</taxon>
    </lineage>
</organism>
<evidence type="ECO:0000256" key="3">
    <source>
        <dbReference type="ARBA" id="ARBA00016090"/>
    </source>
</evidence>
<dbReference type="FunFam" id="3.60.20.10:FF:000006">
    <property type="entry name" value="Glutamine--fructose-6-phosphate aminotransferase [isomerizing]"/>
    <property type="match status" value="1"/>
</dbReference>
<feature type="domain" description="SIS" evidence="9">
    <location>
        <begin position="279"/>
        <end position="422"/>
    </location>
</feature>
<dbReference type="NCBIfam" id="NF001484">
    <property type="entry name" value="PRK00331.1"/>
    <property type="match status" value="1"/>
</dbReference>
<comment type="catalytic activity">
    <reaction evidence="1">
        <text>D-fructose 6-phosphate + L-glutamine = D-glucosamine 6-phosphate + L-glutamate</text>
        <dbReference type="Rhea" id="RHEA:13237"/>
        <dbReference type="ChEBI" id="CHEBI:29985"/>
        <dbReference type="ChEBI" id="CHEBI:58359"/>
        <dbReference type="ChEBI" id="CHEBI:58725"/>
        <dbReference type="ChEBI" id="CHEBI:61527"/>
        <dbReference type="EC" id="2.6.1.16"/>
    </reaction>
</comment>
<dbReference type="PANTHER" id="PTHR10937">
    <property type="entry name" value="GLUCOSAMINE--FRUCTOSE-6-PHOSPHATE AMINOTRANSFERASE, ISOMERIZING"/>
    <property type="match status" value="1"/>
</dbReference>
<dbReference type="InterPro" id="IPR017932">
    <property type="entry name" value="GATase_2_dom"/>
</dbReference>
<sequence length="592" mass="65424">MCGIFGYIGPRKDAAEIVFEGLKQLEYRGYDSWGVAVVPKDGLTKIGIKKKAGKIGGSTVKDLPNGSFSFGHTRWATHGGVTDRNAHPHLDCTGNIAVVHNGIFENYEEIKKKLIKRGHKFVSETDTEVLTHLVEDLNKKVNFAEAVRIAFNQMDGLNAIIAINTKDRTFVAVKNGSPLCIGFGIGENFLASDAAAFISHTKNVHFFEDDELAIIEQEKVTIINARTKNPVRPKIQRLNWKISQAKKGNFPHFMIKEIYEQPSVLTNILNNFDGQVRKLAKEIKNAEKVFLVGCGSAHYVAMTSRYLLSQVSAKHVDAVPGSEFEYFEKFVDKKGYVVFFSQSGESIDIVQPASKLQKRGIPFAGVTNRLGSALYRMAKCKILLNAGPEICVLSTKSFTAKLAVMLLTSHELAKKLAEGKKILKSSIEETTRLLSPTYYKKYIKPLVEKLKNKRHIYMIGRGASFPITLESALKIKEASYIHAEGFAGGELKHGVIALIEKGSPCIVYAPDDESYSAIISNAMEIKSRGGYMIGISSKPNDVFDWYLPVKDSGVGNIIPNAVIGQLLGYHITVARHIDPDMPRNLAKSVTVK</sequence>
<dbReference type="CDD" id="cd00714">
    <property type="entry name" value="GFAT"/>
    <property type="match status" value="1"/>
</dbReference>
<dbReference type="InterPro" id="IPR001347">
    <property type="entry name" value="SIS_dom"/>
</dbReference>
<evidence type="ECO:0000259" key="9">
    <source>
        <dbReference type="PROSITE" id="PS51464"/>
    </source>
</evidence>
<feature type="domain" description="SIS" evidence="9">
    <location>
        <begin position="446"/>
        <end position="582"/>
    </location>
</feature>
<protein>
    <recommendedName>
        <fullName evidence="3">Glutamine--fructose-6-phosphate aminotransferase [isomerizing]</fullName>
        <ecNumber evidence="2">2.6.1.16</ecNumber>
    </recommendedName>
</protein>
<keyword evidence="5 10" id="KW-0808">Transferase</keyword>
<keyword evidence="6" id="KW-0677">Repeat</keyword>
<dbReference type="InterPro" id="IPR005855">
    <property type="entry name" value="GFAT"/>
</dbReference>
<dbReference type="GO" id="GO:0006002">
    <property type="term" value="P:fructose 6-phosphate metabolic process"/>
    <property type="evidence" value="ECO:0007669"/>
    <property type="project" value="TreeGrafter"/>
</dbReference>
<dbReference type="AlphaFoldDB" id="A0A0G1M5N6"/>
<dbReference type="NCBIfam" id="TIGR01135">
    <property type="entry name" value="glmS"/>
    <property type="match status" value="1"/>
</dbReference>
<dbReference type="Proteomes" id="UP000034086">
    <property type="component" value="Unassembled WGS sequence"/>
</dbReference>
<evidence type="ECO:0000256" key="5">
    <source>
        <dbReference type="ARBA" id="ARBA00022679"/>
    </source>
</evidence>
<gene>
    <name evidence="10" type="ORF">UX03_C0017G0004</name>
</gene>
<dbReference type="GO" id="GO:0097367">
    <property type="term" value="F:carbohydrate derivative binding"/>
    <property type="evidence" value="ECO:0007669"/>
    <property type="project" value="InterPro"/>
</dbReference>
<dbReference type="SUPFAM" id="SSF56235">
    <property type="entry name" value="N-terminal nucleophile aminohydrolases (Ntn hydrolases)"/>
    <property type="match status" value="1"/>
</dbReference>
<dbReference type="EC" id="2.6.1.16" evidence="2"/>
<keyword evidence="4 10" id="KW-0032">Aminotransferase</keyword>
<dbReference type="InterPro" id="IPR029055">
    <property type="entry name" value="Ntn_hydrolases_N"/>
</dbReference>
<name>A0A0G1M5N6_9BACT</name>
<dbReference type="Pfam" id="PF01380">
    <property type="entry name" value="SIS"/>
    <property type="match status" value="2"/>
</dbReference>
<evidence type="ECO:0000256" key="7">
    <source>
        <dbReference type="ARBA" id="ARBA00022962"/>
    </source>
</evidence>
<dbReference type="Gene3D" id="3.40.50.10490">
    <property type="entry name" value="Glucose-6-phosphate isomerase like protein, domain 1"/>
    <property type="match status" value="2"/>
</dbReference>
<dbReference type="SUPFAM" id="SSF53697">
    <property type="entry name" value="SIS domain"/>
    <property type="match status" value="1"/>
</dbReference>
<dbReference type="PROSITE" id="PS51464">
    <property type="entry name" value="SIS"/>
    <property type="match status" value="2"/>
</dbReference>
<dbReference type="Pfam" id="PF13522">
    <property type="entry name" value="GATase_6"/>
    <property type="match status" value="1"/>
</dbReference>
<dbReference type="PATRIC" id="fig|1618598.3.peg.445"/>
<evidence type="ECO:0000259" key="8">
    <source>
        <dbReference type="PROSITE" id="PS51278"/>
    </source>
</evidence>
<evidence type="ECO:0000256" key="6">
    <source>
        <dbReference type="ARBA" id="ARBA00022737"/>
    </source>
</evidence>
<accession>A0A0G1M5N6</accession>
<dbReference type="Gene3D" id="3.60.20.10">
    <property type="entry name" value="Glutamine Phosphoribosylpyrophosphate, subunit 1, domain 1"/>
    <property type="match status" value="1"/>
</dbReference>
<dbReference type="GO" id="GO:0006487">
    <property type="term" value="P:protein N-linked glycosylation"/>
    <property type="evidence" value="ECO:0007669"/>
    <property type="project" value="TreeGrafter"/>
</dbReference>
<keyword evidence="7" id="KW-0315">Glutamine amidotransferase</keyword>
<reference evidence="10 11" key="1">
    <citation type="journal article" date="2015" name="Nature">
        <title>rRNA introns, odd ribosomes, and small enigmatic genomes across a large radiation of phyla.</title>
        <authorList>
            <person name="Brown C.T."/>
            <person name="Hug L.A."/>
            <person name="Thomas B.C."/>
            <person name="Sharon I."/>
            <person name="Castelle C.J."/>
            <person name="Singh A."/>
            <person name="Wilkins M.J."/>
            <person name="Williams K.H."/>
            <person name="Banfield J.F."/>
        </authorList>
    </citation>
    <scope>NUCLEOTIDE SEQUENCE [LARGE SCALE GENOMIC DNA]</scope>
</reference>
<comment type="caution">
    <text evidence="10">The sequence shown here is derived from an EMBL/GenBank/DDBJ whole genome shotgun (WGS) entry which is preliminary data.</text>
</comment>
<dbReference type="PROSITE" id="PS51278">
    <property type="entry name" value="GATASE_TYPE_2"/>
    <property type="match status" value="1"/>
</dbReference>
<dbReference type="CDD" id="cd05008">
    <property type="entry name" value="SIS_GlmS_GlmD_1"/>
    <property type="match status" value="1"/>
</dbReference>
<dbReference type="GO" id="GO:0004360">
    <property type="term" value="F:glutamine-fructose-6-phosphate transaminase (isomerizing) activity"/>
    <property type="evidence" value="ECO:0007669"/>
    <property type="project" value="UniProtKB-EC"/>
</dbReference>
<evidence type="ECO:0000313" key="11">
    <source>
        <dbReference type="Proteomes" id="UP000034086"/>
    </source>
</evidence>